<dbReference type="PRINTS" id="PR00702">
    <property type="entry name" value="ACRIFLAVINRP"/>
</dbReference>
<keyword evidence="5 9" id="KW-0812">Transmembrane</keyword>
<dbReference type="GO" id="GO:0008324">
    <property type="term" value="F:monoatomic cation transmembrane transporter activity"/>
    <property type="evidence" value="ECO:0007669"/>
    <property type="project" value="InterPro"/>
</dbReference>
<feature type="transmembrane region" description="Helical" evidence="9">
    <location>
        <begin position="439"/>
        <end position="461"/>
    </location>
</feature>
<dbReference type="EMBL" id="VOOS01000004">
    <property type="protein sequence ID" value="TXB64733.1"/>
    <property type="molecule type" value="Genomic_DNA"/>
</dbReference>
<dbReference type="Pfam" id="PF00873">
    <property type="entry name" value="ACR_tran"/>
    <property type="match status" value="1"/>
</dbReference>
<keyword evidence="3" id="KW-0813">Transport</keyword>
<accession>A0A5C6RR55</accession>
<evidence type="ECO:0000256" key="4">
    <source>
        <dbReference type="ARBA" id="ARBA00022475"/>
    </source>
</evidence>
<keyword evidence="6 9" id="KW-1133">Transmembrane helix</keyword>
<dbReference type="Gene3D" id="1.20.1640.10">
    <property type="entry name" value="Multidrug efflux transporter AcrB transmembrane domain"/>
    <property type="match status" value="2"/>
</dbReference>
<dbReference type="PANTHER" id="PTHR32063:SF24">
    <property type="entry name" value="CATION EFFLUX SYSTEM (ACRB_ACRD_ACRF FAMILY)"/>
    <property type="match status" value="1"/>
</dbReference>
<evidence type="ECO:0000256" key="6">
    <source>
        <dbReference type="ARBA" id="ARBA00022989"/>
    </source>
</evidence>
<evidence type="ECO:0000256" key="5">
    <source>
        <dbReference type="ARBA" id="ARBA00022692"/>
    </source>
</evidence>
<comment type="subcellular location">
    <subcellularLocation>
        <location evidence="1">Cell membrane</location>
        <topology evidence="1">Multi-pass membrane protein</topology>
    </subcellularLocation>
</comment>
<feature type="transmembrane region" description="Helical" evidence="9">
    <location>
        <begin position="874"/>
        <end position="891"/>
    </location>
</feature>
<reference evidence="10 11" key="1">
    <citation type="submission" date="2019-08" db="EMBL/GenBank/DDBJ databases">
        <title>Genome of Vicingus serpentipes NCIMB 15042.</title>
        <authorList>
            <person name="Bowman J.P."/>
        </authorList>
    </citation>
    <scope>NUCLEOTIDE SEQUENCE [LARGE SCALE GENOMIC DNA]</scope>
    <source>
        <strain evidence="10 11">NCIMB 15042</strain>
    </source>
</reference>
<dbReference type="GO" id="GO:0015562">
    <property type="term" value="F:efflux transmembrane transporter activity"/>
    <property type="evidence" value="ECO:0007669"/>
    <property type="project" value="InterPro"/>
</dbReference>
<evidence type="ECO:0000256" key="1">
    <source>
        <dbReference type="ARBA" id="ARBA00004651"/>
    </source>
</evidence>
<feature type="coiled-coil region" evidence="8">
    <location>
        <begin position="1337"/>
        <end position="1364"/>
    </location>
</feature>
<evidence type="ECO:0000313" key="10">
    <source>
        <dbReference type="EMBL" id="TXB64733.1"/>
    </source>
</evidence>
<dbReference type="Gene3D" id="3.30.70.1440">
    <property type="entry name" value="Multidrug efflux transporter AcrB pore domain"/>
    <property type="match status" value="1"/>
</dbReference>
<feature type="transmembrane region" description="Helical" evidence="9">
    <location>
        <begin position="923"/>
        <end position="949"/>
    </location>
</feature>
<evidence type="ECO:0000256" key="2">
    <source>
        <dbReference type="ARBA" id="ARBA00010942"/>
    </source>
</evidence>
<keyword evidence="4" id="KW-1003">Cell membrane</keyword>
<dbReference type="NCBIfam" id="TIGR00914">
    <property type="entry name" value="2A0601"/>
    <property type="match status" value="1"/>
</dbReference>
<dbReference type="InterPro" id="IPR027463">
    <property type="entry name" value="AcrB_DN_DC_subdom"/>
</dbReference>
<evidence type="ECO:0000256" key="3">
    <source>
        <dbReference type="ARBA" id="ARBA00022448"/>
    </source>
</evidence>
<dbReference type="InterPro" id="IPR001036">
    <property type="entry name" value="Acrflvin-R"/>
</dbReference>
<dbReference type="RefSeq" id="WP_147100982.1">
    <property type="nucleotide sequence ID" value="NZ_VOOS01000004.1"/>
</dbReference>
<dbReference type="Gene3D" id="3.30.70.1320">
    <property type="entry name" value="Multidrug efflux transporter AcrB pore domain like"/>
    <property type="match status" value="1"/>
</dbReference>
<dbReference type="InterPro" id="IPR004763">
    <property type="entry name" value="CusA-like"/>
</dbReference>
<dbReference type="Proteomes" id="UP000321721">
    <property type="component" value="Unassembled WGS sequence"/>
</dbReference>
<comment type="caution">
    <text evidence="10">The sequence shown here is derived from an EMBL/GenBank/DDBJ whole genome shotgun (WGS) entry which is preliminary data.</text>
</comment>
<evidence type="ECO:0000256" key="8">
    <source>
        <dbReference type="SAM" id="Coils"/>
    </source>
</evidence>
<name>A0A5C6RR55_9FLAO</name>
<feature type="transmembrane region" description="Helical" evidence="9">
    <location>
        <begin position="538"/>
        <end position="556"/>
    </location>
</feature>
<protein>
    <submittedName>
        <fullName evidence="10">CusA/CzcA family heavy metal efflux RND transporter</fullName>
    </submittedName>
</protein>
<dbReference type="Gene3D" id="1.20.1600.10">
    <property type="entry name" value="Outer membrane efflux proteins (OEP)"/>
    <property type="match status" value="1"/>
</dbReference>
<dbReference type="Gene3D" id="3.30.2090.10">
    <property type="entry name" value="Multidrug efflux transporter AcrB TolC docking domain, DN and DC subdomains"/>
    <property type="match status" value="2"/>
</dbReference>
<keyword evidence="11" id="KW-1185">Reference proteome</keyword>
<feature type="transmembrane region" description="Helical" evidence="9">
    <location>
        <begin position="366"/>
        <end position="386"/>
    </location>
</feature>
<proteinExistence type="inferred from homology"/>
<feature type="transmembrane region" description="Helical" evidence="9">
    <location>
        <begin position="392"/>
        <end position="418"/>
    </location>
</feature>
<sequence>MFEKIIAYSLKNKLIVLLLIIALILGGIFSLKNIAVDAVPDITNNQVQVVTSSATLPAEEVEKFITFPVEMAVANIPNVTEVRSISRYGLSVVTIVFEDNVDIMKARQFVAEQLTIAREEIPTAFGTPQMMPITTGLGEIYQYVLQVKPGYEAQFDIMKVRTIQDWIVKRQLTGLKGIIEVSSFGGLVKQYEVSVNPLQLMAYNITINDVERALTVNNNNSGGSYIEKNDQAFYIRTEGRAETFSDIENITIKNEGSPIRIKDVAVVKLGSPKRYGAMTIDGKGEVVGGITLMLKGANSSEAVDNVHERMELVKKSLPEGLEIYPYLDRSVLVGKTINTVVKNLIEGGLIVIFVLVLFLGNFRAGLIVSSVIPLSMLFALILMNLLGVSANLMSLGAIDFGIVVDGAVIIVEGVLHILHKKHKGTTLTKLQMNNEIRDASGQIYNTAAFGVLIILVVFVPIFTLEGIEGKTFLPMAQTVSFAILGSLILSVTYVPVAAALFLKKKISDKITFADKIVMALQKRYLPSLKYALNNPKKILVMAVSGLVVSFFIFSRMGSEFIPTLEEGDLAMQMAVEPGSSLEKSIATSTKAEKILKDNFSEVKHVVSKIGTAEVPTDPMAIEDADIMIILKEKGEWENAETREELIDLMKEKLAVIKDASFEFTQPIQLRFNELMTGAKTDIAIQIFGEDVKLLKTLADNTAKEIQNINGVGDVKVEQTDGLKQLSVILDRKKLSLNQVNVDDVNNTIKSAYAGSTVGSIYENERSFDLVVRLNQKSIRSLSLNGLFVNDINGHPVSLDQVASIKETIAPMQISREDAKRRISVGVNVRDRDIASLVEEIQSKIKSNVTLPPGYTVKYGGQFENLQNALKRLKIVVPVALFLILFLLYIAFNSIKESLIIFMAVPLASIGGILALWLRDLPFSISAGIGFIALFGVAVLNGIVLVNEFIRLKQLNTYPNMKDLILAGANTRLRPVLMTALVASLGFLPMALATSNGAEVQRPLATVVIGGLITSTLLTLLVLPALYFLFHTFKNGTKKPSIIGAVVTIGFVLSSINVGAQNKVGLSELIVAAKQNQLEVKMVEIEKQQWENEKKNAYVLNPLQIGLQYGQISDNNTDMFWDVMQDFGRPWSIKTNKNYAQLGVDYAKQKSKTIHQEVEYNITSTYYGWLFYKNAYQQLLQINEALNATLKHAQQMFDAGEINTTDLLLIKQIQNSVLQKTSGFFNKEKTSEANLIYLSGLNQAVIKDTAYTVLPYEKNQELSTNLYQENDLLIQQLTQKEKVIKASYSPSFQLGYFNQSISTNKGFQGVQGGLSIPLFFAGKKNQLQTNRLQTDIVTQKQNNLKNQLKSELISLEKTIALLEGSVSNQNRTDNISAKGLKQLQEKLSLGEISFIDFLKLSSIIIDGTIGELELLNNYNQAVIKYNYLTTNF</sequence>
<feature type="transmembrane region" description="Helical" evidence="9">
    <location>
        <begin position="340"/>
        <end position="359"/>
    </location>
</feature>
<dbReference type="Gene3D" id="3.30.70.1430">
    <property type="entry name" value="Multidrug efflux transporter AcrB pore domain"/>
    <property type="match status" value="2"/>
</dbReference>
<dbReference type="OrthoDB" id="9758757at2"/>
<dbReference type="SUPFAM" id="SSF82693">
    <property type="entry name" value="Multidrug efflux transporter AcrB pore domain, PN1, PN2, PC1 and PC2 subdomains"/>
    <property type="match status" value="2"/>
</dbReference>
<gene>
    <name evidence="10" type="ORF">FRY74_09790</name>
</gene>
<dbReference type="SUPFAM" id="SSF82714">
    <property type="entry name" value="Multidrug efflux transporter AcrB TolC docking domain, DN and DC subdomains"/>
    <property type="match status" value="2"/>
</dbReference>
<keyword evidence="7 9" id="KW-0472">Membrane</keyword>
<dbReference type="GO" id="GO:0005886">
    <property type="term" value="C:plasma membrane"/>
    <property type="evidence" value="ECO:0007669"/>
    <property type="project" value="UniProtKB-SubCell"/>
</dbReference>
<comment type="similarity">
    <text evidence="2">Belongs to the resistance-nodulation-cell division (RND) (TC 2.A.6) family.</text>
</comment>
<evidence type="ECO:0000256" key="9">
    <source>
        <dbReference type="SAM" id="Phobius"/>
    </source>
</evidence>
<dbReference type="GO" id="GO:0042910">
    <property type="term" value="F:xenobiotic transmembrane transporter activity"/>
    <property type="evidence" value="ECO:0007669"/>
    <property type="project" value="TreeGrafter"/>
</dbReference>
<dbReference type="SUPFAM" id="SSF82866">
    <property type="entry name" value="Multidrug efflux transporter AcrB transmembrane domain"/>
    <property type="match status" value="2"/>
</dbReference>
<feature type="transmembrane region" description="Helical" evidence="9">
    <location>
        <begin position="970"/>
        <end position="991"/>
    </location>
</feature>
<feature type="transmembrane region" description="Helical" evidence="9">
    <location>
        <begin position="1003"/>
        <end position="1029"/>
    </location>
</feature>
<dbReference type="SUPFAM" id="SSF56954">
    <property type="entry name" value="Outer membrane efflux proteins (OEP)"/>
    <property type="match status" value="1"/>
</dbReference>
<organism evidence="10 11">
    <name type="scientific">Vicingus serpentipes</name>
    <dbReference type="NCBI Taxonomy" id="1926625"/>
    <lineage>
        <taxon>Bacteria</taxon>
        <taxon>Pseudomonadati</taxon>
        <taxon>Bacteroidota</taxon>
        <taxon>Flavobacteriia</taxon>
        <taxon>Flavobacteriales</taxon>
        <taxon>Vicingaceae</taxon>
        <taxon>Vicingus</taxon>
    </lineage>
</organism>
<evidence type="ECO:0000256" key="7">
    <source>
        <dbReference type="ARBA" id="ARBA00023136"/>
    </source>
</evidence>
<feature type="transmembrane region" description="Helical" evidence="9">
    <location>
        <begin position="1041"/>
        <end position="1059"/>
    </location>
</feature>
<keyword evidence="8" id="KW-0175">Coiled coil</keyword>
<feature type="transmembrane region" description="Helical" evidence="9">
    <location>
        <begin position="898"/>
        <end position="917"/>
    </location>
</feature>
<evidence type="ECO:0000313" key="11">
    <source>
        <dbReference type="Proteomes" id="UP000321721"/>
    </source>
</evidence>
<feature type="transmembrane region" description="Helical" evidence="9">
    <location>
        <begin position="481"/>
        <end position="502"/>
    </location>
</feature>
<dbReference type="PANTHER" id="PTHR32063">
    <property type="match status" value="1"/>
</dbReference>